<reference evidence="3 4" key="1">
    <citation type="submission" date="2006-02" db="EMBL/GenBank/DDBJ databases">
        <authorList>
            <person name="Waterbury J."/>
            <person name="Ferriera S."/>
            <person name="Johnson J."/>
            <person name="Kravitz S."/>
            <person name="Halpern A."/>
            <person name="Remington K."/>
            <person name="Beeson K."/>
            <person name="Tran B."/>
            <person name="Rogers Y.-H."/>
            <person name="Friedman R."/>
            <person name="Venter J.C."/>
        </authorList>
    </citation>
    <scope>NUCLEOTIDE SEQUENCE [LARGE SCALE GENOMIC DNA]</scope>
    <source>
        <strain evidence="3 4">Nb-231</strain>
    </source>
</reference>
<evidence type="ECO:0000313" key="3">
    <source>
        <dbReference type="EMBL" id="EAR20898.1"/>
    </source>
</evidence>
<keyword evidence="2" id="KW-0472">Membrane</keyword>
<dbReference type="eggNOG" id="COG4967">
    <property type="taxonomic scope" value="Bacteria"/>
</dbReference>
<gene>
    <name evidence="3" type="ORF">NB231_03947</name>
</gene>
<dbReference type="NCBIfam" id="TIGR02532">
    <property type="entry name" value="IV_pilin_GFxxxE"/>
    <property type="match status" value="1"/>
</dbReference>
<feature type="transmembrane region" description="Helical" evidence="2">
    <location>
        <begin position="26"/>
        <end position="48"/>
    </location>
</feature>
<dbReference type="STRING" id="314278.NB231_03947"/>
<dbReference type="InterPro" id="IPR012902">
    <property type="entry name" value="N_methyl_site"/>
</dbReference>
<dbReference type="HOGENOM" id="CLU_103234_3_0_6"/>
<feature type="compositionally biased region" description="Polar residues" evidence="1">
    <location>
        <begin position="153"/>
        <end position="167"/>
    </location>
</feature>
<organism evidence="3 4">
    <name type="scientific">Nitrococcus mobilis Nb-231</name>
    <dbReference type="NCBI Taxonomy" id="314278"/>
    <lineage>
        <taxon>Bacteria</taxon>
        <taxon>Pseudomonadati</taxon>
        <taxon>Pseudomonadota</taxon>
        <taxon>Gammaproteobacteria</taxon>
        <taxon>Chromatiales</taxon>
        <taxon>Ectothiorhodospiraceae</taxon>
        <taxon>Nitrococcus</taxon>
    </lineage>
</organism>
<dbReference type="OrthoDB" id="8547299at2"/>
<dbReference type="AlphaFoldDB" id="A4BTT4"/>
<proteinExistence type="predicted"/>
<dbReference type="EMBL" id="AAOF01000015">
    <property type="protein sequence ID" value="EAR20898.1"/>
    <property type="molecule type" value="Genomic_DNA"/>
</dbReference>
<evidence type="ECO:0000256" key="2">
    <source>
        <dbReference type="SAM" id="Phobius"/>
    </source>
</evidence>
<accession>A4BTT4</accession>
<keyword evidence="2" id="KW-1133">Transmembrane helix</keyword>
<sequence>MKTTPTQIARSLGACRPSGGFTLLEVLIALLILSVGLLGVAGLQLTGLRSNHSAYLRSQATILAYDLLDRLRANRAQAQAGGYNITITGASDLPSISGSPTQAATDLNAWGSDLLARLPAAQASVAVAADNTVNVSVSWDDSRADRASDRSGTPVTDPTQFQFQTEL</sequence>
<keyword evidence="2" id="KW-0812">Transmembrane</keyword>
<dbReference type="NCBIfam" id="TIGR02523">
    <property type="entry name" value="type_IV_pilV"/>
    <property type="match status" value="1"/>
</dbReference>
<name>A4BTT4_9GAMM</name>
<dbReference type="PROSITE" id="PS00409">
    <property type="entry name" value="PROKAR_NTER_METHYL"/>
    <property type="match status" value="1"/>
</dbReference>
<evidence type="ECO:0000313" key="4">
    <source>
        <dbReference type="Proteomes" id="UP000003374"/>
    </source>
</evidence>
<feature type="region of interest" description="Disordered" evidence="1">
    <location>
        <begin position="141"/>
        <end position="167"/>
    </location>
</feature>
<dbReference type="Proteomes" id="UP000003374">
    <property type="component" value="Unassembled WGS sequence"/>
</dbReference>
<dbReference type="RefSeq" id="WP_004999885.1">
    <property type="nucleotide sequence ID" value="NZ_CH672427.1"/>
</dbReference>
<dbReference type="InterPro" id="IPR013362">
    <property type="entry name" value="Pilus_4_PilV"/>
</dbReference>
<keyword evidence="4" id="KW-1185">Reference proteome</keyword>
<comment type="caution">
    <text evidence="3">The sequence shown here is derived from an EMBL/GenBank/DDBJ whole genome shotgun (WGS) entry which is preliminary data.</text>
</comment>
<dbReference type="Pfam" id="PF07963">
    <property type="entry name" value="N_methyl"/>
    <property type="match status" value="1"/>
</dbReference>
<evidence type="ECO:0000256" key="1">
    <source>
        <dbReference type="SAM" id="MobiDB-lite"/>
    </source>
</evidence>
<protein>
    <submittedName>
        <fullName evidence="3">Putative pre-pilin leader sequence</fullName>
    </submittedName>
</protein>